<dbReference type="PROSITE" id="PS50931">
    <property type="entry name" value="HTH_LYSR"/>
    <property type="match status" value="1"/>
</dbReference>
<dbReference type="AlphaFoldDB" id="A0A1C3EI54"/>
<evidence type="ECO:0000256" key="2">
    <source>
        <dbReference type="ARBA" id="ARBA00023015"/>
    </source>
</evidence>
<dbReference type="GO" id="GO:0006351">
    <property type="term" value="P:DNA-templated transcription"/>
    <property type="evidence" value="ECO:0007669"/>
    <property type="project" value="TreeGrafter"/>
</dbReference>
<dbReference type="FunFam" id="1.10.10.10:FF:000001">
    <property type="entry name" value="LysR family transcriptional regulator"/>
    <property type="match status" value="1"/>
</dbReference>
<keyword evidence="2" id="KW-0805">Transcription regulation</keyword>
<dbReference type="Pfam" id="PF03466">
    <property type="entry name" value="LysR_substrate"/>
    <property type="match status" value="1"/>
</dbReference>
<dbReference type="SUPFAM" id="SSF46785">
    <property type="entry name" value="Winged helix' DNA-binding domain"/>
    <property type="match status" value="1"/>
</dbReference>
<dbReference type="GO" id="GO:0003700">
    <property type="term" value="F:DNA-binding transcription factor activity"/>
    <property type="evidence" value="ECO:0007669"/>
    <property type="project" value="InterPro"/>
</dbReference>
<organism evidence="6 7">
    <name type="scientific">Veronia pacifica</name>
    <dbReference type="NCBI Taxonomy" id="1080227"/>
    <lineage>
        <taxon>Bacteria</taxon>
        <taxon>Pseudomonadati</taxon>
        <taxon>Pseudomonadota</taxon>
        <taxon>Gammaproteobacteria</taxon>
        <taxon>Vibrionales</taxon>
        <taxon>Vibrionaceae</taxon>
        <taxon>Veronia</taxon>
    </lineage>
</organism>
<name>A0A1C3EI54_9GAMM</name>
<dbReference type="PANTHER" id="PTHR30537:SF26">
    <property type="entry name" value="GLYCINE CLEAVAGE SYSTEM TRANSCRIPTIONAL ACTIVATOR"/>
    <property type="match status" value="1"/>
</dbReference>
<sequence length="301" mass="33655">MSIPYPPLKTLKTFMVAAQSDSFSHAALQLNISQSAVSKQILQLETFLGCPLFERIGGGIEITNAGRRYLPWVIKAMETLQHATADVVQMAQEHVRLEISLPPSMASLWLIPRLNALSEAFPDLHLVLRSTSTGAAVNVLDCDIAIHCLPMSTNDEQLECLIEENLLLVAPQDHIDNCKNIDDIFAKNKALLHATRPQLWQQFWHRHSVTEAFAEVGTGFEHFFMALEAVKQGGGVALIPDFMAADSLQRGDITHIPGLNLVSGYGYFMFCPSYKRRTATVERLIFWFRSTLANHKQIDIL</sequence>
<dbReference type="PANTHER" id="PTHR30537">
    <property type="entry name" value="HTH-TYPE TRANSCRIPTIONAL REGULATOR"/>
    <property type="match status" value="1"/>
</dbReference>
<accession>A0A1C3EI54</accession>
<evidence type="ECO:0000313" key="6">
    <source>
        <dbReference type="EMBL" id="ODA32910.1"/>
    </source>
</evidence>
<dbReference type="SUPFAM" id="SSF53850">
    <property type="entry name" value="Periplasmic binding protein-like II"/>
    <property type="match status" value="1"/>
</dbReference>
<evidence type="ECO:0000256" key="3">
    <source>
        <dbReference type="ARBA" id="ARBA00023125"/>
    </source>
</evidence>
<evidence type="ECO:0000256" key="1">
    <source>
        <dbReference type="ARBA" id="ARBA00009437"/>
    </source>
</evidence>
<dbReference type="Pfam" id="PF00126">
    <property type="entry name" value="HTH_1"/>
    <property type="match status" value="1"/>
</dbReference>
<evidence type="ECO:0000313" key="7">
    <source>
        <dbReference type="Proteomes" id="UP000094936"/>
    </source>
</evidence>
<dbReference type="Gene3D" id="1.10.10.10">
    <property type="entry name" value="Winged helix-like DNA-binding domain superfamily/Winged helix DNA-binding domain"/>
    <property type="match status" value="1"/>
</dbReference>
<comment type="caution">
    <text evidence="6">The sequence shown here is derived from an EMBL/GenBank/DDBJ whole genome shotgun (WGS) entry which is preliminary data.</text>
</comment>
<keyword evidence="4" id="KW-0804">Transcription</keyword>
<dbReference type="GO" id="GO:0043565">
    <property type="term" value="F:sequence-specific DNA binding"/>
    <property type="evidence" value="ECO:0007669"/>
    <property type="project" value="TreeGrafter"/>
</dbReference>
<dbReference type="PRINTS" id="PR00039">
    <property type="entry name" value="HTHLYSR"/>
</dbReference>
<dbReference type="Gene3D" id="3.40.190.10">
    <property type="entry name" value="Periplasmic binding protein-like II"/>
    <property type="match status" value="2"/>
</dbReference>
<dbReference type="OrthoDB" id="5526340at2"/>
<evidence type="ECO:0000256" key="4">
    <source>
        <dbReference type="ARBA" id="ARBA00023163"/>
    </source>
</evidence>
<proteinExistence type="inferred from homology"/>
<gene>
    <name evidence="6" type="ORF">A8L45_12295</name>
</gene>
<comment type="similarity">
    <text evidence="1">Belongs to the LysR transcriptional regulatory family.</text>
</comment>
<dbReference type="InterPro" id="IPR058163">
    <property type="entry name" value="LysR-type_TF_proteobact-type"/>
</dbReference>
<keyword evidence="3" id="KW-0238">DNA-binding</keyword>
<dbReference type="Proteomes" id="UP000094936">
    <property type="component" value="Unassembled WGS sequence"/>
</dbReference>
<dbReference type="InterPro" id="IPR036388">
    <property type="entry name" value="WH-like_DNA-bd_sf"/>
</dbReference>
<dbReference type="InterPro" id="IPR036390">
    <property type="entry name" value="WH_DNA-bd_sf"/>
</dbReference>
<dbReference type="RefSeq" id="WP_068902670.1">
    <property type="nucleotide sequence ID" value="NZ_JBHUIF010000024.1"/>
</dbReference>
<keyword evidence="7" id="KW-1185">Reference proteome</keyword>
<dbReference type="InterPro" id="IPR000847">
    <property type="entry name" value="LysR_HTH_N"/>
</dbReference>
<dbReference type="STRING" id="1080227.A8L45_12295"/>
<reference evidence="6 7" key="1">
    <citation type="submission" date="2016-05" db="EMBL/GenBank/DDBJ databases">
        <title>Genomic Taxonomy of the Vibrionaceae.</title>
        <authorList>
            <person name="Gomez-Gil B."/>
            <person name="Enciso-Ibarra J."/>
        </authorList>
    </citation>
    <scope>NUCLEOTIDE SEQUENCE [LARGE SCALE GENOMIC DNA]</scope>
    <source>
        <strain evidence="6 7">CAIM 1920</strain>
    </source>
</reference>
<feature type="domain" description="HTH lysR-type" evidence="5">
    <location>
        <begin position="6"/>
        <end position="63"/>
    </location>
</feature>
<dbReference type="InterPro" id="IPR005119">
    <property type="entry name" value="LysR_subst-bd"/>
</dbReference>
<evidence type="ECO:0000259" key="5">
    <source>
        <dbReference type="PROSITE" id="PS50931"/>
    </source>
</evidence>
<protein>
    <recommendedName>
        <fullName evidence="5">HTH lysR-type domain-containing protein</fullName>
    </recommendedName>
</protein>
<dbReference type="EMBL" id="LYBM01000021">
    <property type="protein sequence ID" value="ODA32910.1"/>
    <property type="molecule type" value="Genomic_DNA"/>
</dbReference>